<feature type="region of interest" description="Disordered" evidence="1">
    <location>
        <begin position="63"/>
        <end position="113"/>
    </location>
</feature>
<sequence>MSDYLTIALLNSAVADKQQIMMLKERIANMEHQYLKLQRECMFSNMTSRNRIRDLESQLAQFEQKAKQDQALNRNGGNGVNMQDNQAVKPPMEAADKGTAPTPNPSGNQVHNLPAGLNAPAQYVCRLRHEIAVFPVPVVYLGPRQGPAEAPTIKQVSVD</sequence>
<evidence type="ECO:0000256" key="1">
    <source>
        <dbReference type="SAM" id="MobiDB-lite"/>
    </source>
</evidence>
<evidence type="ECO:0000313" key="2">
    <source>
        <dbReference type="EMBL" id="CAL8108748.1"/>
    </source>
</evidence>
<comment type="caution">
    <text evidence="2">The sequence shown here is derived from an EMBL/GenBank/DDBJ whole genome shotgun (WGS) entry which is preliminary data.</text>
</comment>
<name>A0ABP1QMC7_9HEXA</name>
<accession>A0ABP1QMC7</accession>
<proteinExistence type="predicted"/>
<gene>
    <name evidence="2" type="ORF">ODALV1_LOCUS13077</name>
</gene>
<dbReference type="EMBL" id="CAXLJM020000040">
    <property type="protein sequence ID" value="CAL8108748.1"/>
    <property type="molecule type" value="Genomic_DNA"/>
</dbReference>
<dbReference type="Proteomes" id="UP001642540">
    <property type="component" value="Unassembled WGS sequence"/>
</dbReference>
<feature type="compositionally biased region" description="Polar residues" evidence="1">
    <location>
        <begin position="70"/>
        <end position="86"/>
    </location>
</feature>
<organism evidence="2 3">
    <name type="scientific">Orchesella dallaii</name>
    <dbReference type="NCBI Taxonomy" id="48710"/>
    <lineage>
        <taxon>Eukaryota</taxon>
        <taxon>Metazoa</taxon>
        <taxon>Ecdysozoa</taxon>
        <taxon>Arthropoda</taxon>
        <taxon>Hexapoda</taxon>
        <taxon>Collembola</taxon>
        <taxon>Entomobryomorpha</taxon>
        <taxon>Entomobryoidea</taxon>
        <taxon>Orchesellidae</taxon>
        <taxon>Orchesellinae</taxon>
        <taxon>Orchesella</taxon>
    </lineage>
</organism>
<protein>
    <submittedName>
        <fullName evidence="2">Uncharacterized protein</fullName>
    </submittedName>
</protein>
<reference evidence="2 3" key="1">
    <citation type="submission" date="2024-08" db="EMBL/GenBank/DDBJ databases">
        <authorList>
            <person name="Cucini C."/>
            <person name="Frati F."/>
        </authorList>
    </citation>
    <scope>NUCLEOTIDE SEQUENCE [LARGE SCALE GENOMIC DNA]</scope>
</reference>
<evidence type="ECO:0000313" key="3">
    <source>
        <dbReference type="Proteomes" id="UP001642540"/>
    </source>
</evidence>
<keyword evidence="3" id="KW-1185">Reference proteome</keyword>